<evidence type="ECO:0000256" key="1">
    <source>
        <dbReference type="SAM" id="SignalP"/>
    </source>
</evidence>
<evidence type="ECO:0000313" key="2">
    <source>
        <dbReference type="EMBL" id="GAV23871.1"/>
    </source>
</evidence>
<organism evidence="2 3">
    <name type="scientific">Carboxydothermus pertinax</name>
    <dbReference type="NCBI Taxonomy" id="870242"/>
    <lineage>
        <taxon>Bacteria</taxon>
        <taxon>Bacillati</taxon>
        <taxon>Bacillota</taxon>
        <taxon>Clostridia</taxon>
        <taxon>Thermoanaerobacterales</taxon>
        <taxon>Thermoanaerobacteraceae</taxon>
        <taxon>Carboxydothermus</taxon>
    </lineage>
</organism>
<gene>
    <name evidence="2" type="ORF">cpu_23810</name>
</gene>
<comment type="caution">
    <text evidence="2">The sequence shown here is derived from an EMBL/GenBank/DDBJ whole genome shotgun (WGS) entry which is preliminary data.</text>
</comment>
<dbReference type="Proteomes" id="UP000187485">
    <property type="component" value="Unassembled WGS sequence"/>
</dbReference>
<dbReference type="OrthoDB" id="2084094at2"/>
<keyword evidence="1" id="KW-0732">Signal</keyword>
<dbReference type="AlphaFoldDB" id="A0A1L8CYB7"/>
<dbReference type="EMBL" id="BDJK01000059">
    <property type="protein sequence ID" value="GAV23871.1"/>
    <property type="molecule type" value="Genomic_DNA"/>
</dbReference>
<feature type="chain" id="PRO_5012815151" description="DUF2680 domain-containing protein" evidence="1">
    <location>
        <begin position="24"/>
        <end position="135"/>
    </location>
</feature>
<dbReference type="InterPro" id="IPR024485">
    <property type="entry name" value="DUF2680"/>
</dbReference>
<reference evidence="3" key="1">
    <citation type="submission" date="2016-12" db="EMBL/GenBank/DDBJ databases">
        <title>Draft Genome Sequences od Carboxydothermus pertinax and islandicus, Hydrogenogenic Carboxydotrophic Bacteria.</title>
        <authorList>
            <person name="Fukuyama Y."/>
            <person name="Ohmae K."/>
            <person name="Yoneda Y."/>
            <person name="Yoshida T."/>
            <person name="Sako Y."/>
        </authorList>
    </citation>
    <scope>NUCLEOTIDE SEQUENCE [LARGE SCALE GENOMIC DNA]</scope>
    <source>
        <strain evidence="3">Ug1</strain>
    </source>
</reference>
<evidence type="ECO:0000313" key="3">
    <source>
        <dbReference type="Proteomes" id="UP000187485"/>
    </source>
</evidence>
<feature type="signal peptide" evidence="1">
    <location>
        <begin position="1"/>
        <end position="23"/>
    </location>
</feature>
<dbReference type="RefSeq" id="WP_075860270.1">
    <property type="nucleotide sequence ID" value="NZ_BDJK01000059.1"/>
</dbReference>
<protein>
    <recommendedName>
        <fullName evidence="4">DUF2680 domain-containing protein</fullName>
    </recommendedName>
</protein>
<evidence type="ECO:0008006" key="4">
    <source>
        <dbReference type="Google" id="ProtNLM"/>
    </source>
</evidence>
<name>A0A1L8CYB7_9THEO</name>
<keyword evidence="3" id="KW-1185">Reference proteome</keyword>
<dbReference type="Pfam" id="PF10925">
    <property type="entry name" value="DUF2680"/>
    <property type="match status" value="1"/>
</dbReference>
<proteinExistence type="predicted"/>
<sequence>MNKKLLVGLIVVLLLAIAVPAIAAVTNPQLEELKGLYRQMAEVQKKMVDVRVKAGLLTKEQGEVIKKNIDARLDYLEKNPAAVTPGPGAGGYGFGPGVACPNALAGYGGCGFGGGFGGCGFGGGAYAPTTPPATN</sequence>
<dbReference type="STRING" id="870242.cpu_23810"/>
<accession>A0A1L8CYB7</accession>